<dbReference type="GO" id="GO:0140359">
    <property type="term" value="F:ABC-type transporter activity"/>
    <property type="evidence" value="ECO:0007669"/>
    <property type="project" value="InterPro"/>
</dbReference>
<feature type="domain" description="ABC-2 type transporter transmembrane" evidence="7">
    <location>
        <begin position="7"/>
        <end position="197"/>
    </location>
</feature>
<dbReference type="PANTHER" id="PTHR43229:SF2">
    <property type="entry name" value="NODULATION PROTEIN J"/>
    <property type="match status" value="1"/>
</dbReference>
<protein>
    <submittedName>
        <fullName evidence="8">ABC transporter permease</fullName>
    </submittedName>
</protein>
<evidence type="ECO:0000256" key="6">
    <source>
        <dbReference type="SAM" id="Phobius"/>
    </source>
</evidence>
<feature type="transmembrane region" description="Helical" evidence="6">
    <location>
        <begin position="49"/>
        <end position="73"/>
    </location>
</feature>
<evidence type="ECO:0000313" key="8">
    <source>
        <dbReference type="EMBL" id="AXQ57479.1"/>
    </source>
</evidence>
<evidence type="ECO:0000256" key="1">
    <source>
        <dbReference type="ARBA" id="ARBA00004141"/>
    </source>
</evidence>
<evidence type="ECO:0000256" key="5">
    <source>
        <dbReference type="ARBA" id="ARBA00023251"/>
    </source>
</evidence>
<evidence type="ECO:0000256" key="3">
    <source>
        <dbReference type="ARBA" id="ARBA00022989"/>
    </source>
</evidence>
<dbReference type="InterPro" id="IPR013525">
    <property type="entry name" value="ABC2_TM"/>
</dbReference>
<feature type="transmembrane region" description="Helical" evidence="6">
    <location>
        <begin position="94"/>
        <end position="119"/>
    </location>
</feature>
<dbReference type="PIRSF" id="PIRSF006648">
    <property type="entry name" value="DrrB"/>
    <property type="match status" value="1"/>
</dbReference>
<feature type="transmembrane region" description="Helical" evidence="6">
    <location>
        <begin position="125"/>
        <end position="148"/>
    </location>
</feature>
<feature type="transmembrane region" description="Helical" evidence="6">
    <location>
        <begin position="21"/>
        <end position="37"/>
    </location>
</feature>
<keyword evidence="5" id="KW-0046">Antibiotic resistance</keyword>
<name>A0A385DHL6_9ACTN</name>
<dbReference type="InterPro" id="IPR000412">
    <property type="entry name" value="ABC_2_transport"/>
</dbReference>
<dbReference type="Proteomes" id="UP000259636">
    <property type="component" value="Chromosome"/>
</dbReference>
<evidence type="ECO:0000256" key="4">
    <source>
        <dbReference type="ARBA" id="ARBA00023136"/>
    </source>
</evidence>
<feature type="transmembrane region" description="Helical" evidence="6">
    <location>
        <begin position="160"/>
        <end position="178"/>
    </location>
</feature>
<feature type="transmembrane region" description="Helical" evidence="6">
    <location>
        <begin position="213"/>
        <end position="232"/>
    </location>
</feature>
<sequence length="241" mass="24841">MMRALGAYLALEVRRTLRDPSFLVFTVAMPVLMYLLFTNLGQVDAEWRAASMVGMAAYAALGAAVSTGTGVASDRSSGWLRHLRVTALPPTGAVVARAASGAVTVLPAVAAVLAAGALVNGVRLALWQWAALTGLLWLGSLPFTLLGLGNGYQLTAQATGVVNMVTVLGLSVVGGLWFPTEALPAWLSQVAAYTPASPFAALGRSVLGIPADGWALAVLPGWAVVFGTYAVVSYGRSARAV</sequence>
<comment type="subcellular location">
    <subcellularLocation>
        <location evidence="1">Membrane</location>
        <topology evidence="1">Multi-pass membrane protein</topology>
    </subcellularLocation>
</comment>
<keyword evidence="4 6" id="KW-0472">Membrane</keyword>
<keyword evidence="2 6" id="KW-0812">Transmembrane</keyword>
<dbReference type="KEGG" id="sky:D0C37_24695"/>
<proteinExistence type="predicted"/>
<dbReference type="GeneID" id="300117331"/>
<dbReference type="PANTHER" id="PTHR43229">
    <property type="entry name" value="NODULATION PROTEIN J"/>
    <property type="match status" value="1"/>
</dbReference>
<organism evidence="8 9">
    <name type="scientific">Streptomyces koyangensis</name>
    <dbReference type="NCBI Taxonomy" id="188770"/>
    <lineage>
        <taxon>Bacteria</taxon>
        <taxon>Bacillati</taxon>
        <taxon>Actinomycetota</taxon>
        <taxon>Actinomycetes</taxon>
        <taxon>Kitasatosporales</taxon>
        <taxon>Streptomycetaceae</taxon>
        <taxon>Streptomyces</taxon>
        <taxon>Streptomyces aurantiacus group</taxon>
    </lineage>
</organism>
<dbReference type="Pfam" id="PF01061">
    <property type="entry name" value="ABC2_membrane"/>
    <property type="match status" value="1"/>
</dbReference>
<dbReference type="EMBL" id="CP031742">
    <property type="protein sequence ID" value="AXQ57479.1"/>
    <property type="molecule type" value="Genomic_DNA"/>
</dbReference>
<keyword evidence="3 6" id="KW-1133">Transmembrane helix</keyword>
<dbReference type="AlphaFoldDB" id="A0A385DHL6"/>
<evidence type="ECO:0000259" key="7">
    <source>
        <dbReference type="Pfam" id="PF01061"/>
    </source>
</evidence>
<dbReference type="RefSeq" id="WP_117350308.1">
    <property type="nucleotide sequence ID" value="NZ_CP031742.1"/>
</dbReference>
<dbReference type="GO" id="GO:0043190">
    <property type="term" value="C:ATP-binding cassette (ABC) transporter complex"/>
    <property type="evidence" value="ECO:0007669"/>
    <property type="project" value="InterPro"/>
</dbReference>
<accession>A0A385DHL6</accession>
<reference evidence="8 9" key="1">
    <citation type="submission" date="2018-08" db="EMBL/GenBank/DDBJ databases">
        <authorList>
            <person name="Ferrada E.E."/>
            <person name="Latorre B.A."/>
        </authorList>
    </citation>
    <scope>NUCLEOTIDE SEQUENCE [LARGE SCALE GENOMIC DNA]</scope>
    <source>
        <strain evidence="8 9">VK-A60T</strain>
    </source>
</reference>
<evidence type="ECO:0000256" key="2">
    <source>
        <dbReference type="ARBA" id="ARBA00022692"/>
    </source>
</evidence>
<gene>
    <name evidence="8" type="ORF">D0C37_24695</name>
</gene>
<evidence type="ECO:0000313" key="9">
    <source>
        <dbReference type="Proteomes" id="UP000259636"/>
    </source>
</evidence>
<dbReference type="GO" id="GO:0046677">
    <property type="term" value="P:response to antibiotic"/>
    <property type="evidence" value="ECO:0007669"/>
    <property type="project" value="UniProtKB-KW"/>
</dbReference>
<dbReference type="InterPro" id="IPR051784">
    <property type="entry name" value="Nod_factor_ABC_transporter"/>
</dbReference>